<evidence type="ECO:0008006" key="7">
    <source>
        <dbReference type="Google" id="ProtNLM"/>
    </source>
</evidence>
<dbReference type="SFLD" id="SFLDG00358">
    <property type="entry name" value="Main_(cytGST)"/>
    <property type="match status" value="1"/>
</dbReference>
<reference evidence="5 6" key="1">
    <citation type="journal article" date="2024" name="Nat. Commun.">
        <title>Phylogenomics reveals the evolutionary origins of lichenization in chlorophyte algae.</title>
        <authorList>
            <person name="Puginier C."/>
            <person name="Libourel C."/>
            <person name="Otte J."/>
            <person name="Skaloud P."/>
            <person name="Haon M."/>
            <person name="Grisel S."/>
            <person name="Petersen M."/>
            <person name="Berrin J.G."/>
            <person name="Delaux P.M."/>
            <person name="Dal Grande F."/>
            <person name="Keller J."/>
        </authorList>
    </citation>
    <scope>NUCLEOTIDE SEQUENCE [LARGE SCALE GENOMIC DNA]</scope>
    <source>
        <strain evidence="5 6">SAG 2145</strain>
    </source>
</reference>
<dbReference type="Pfam" id="PF13417">
    <property type="entry name" value="GST_N_3"/>
    <property type="match status" value="1"/>
</dbReference>
<feature type="domain" description="GST N-terminal" evidence="3">
    <location>
        <begin position="1"/>
        <end position="65"/>
    </location>
</feature>
<evidence type="ECO:0000313" key="6">
    <source>
        <dbReference type="Proteomes" id="UP001438707"/>
    </source>
</evidence>
<feature type="region of interest" description="Disordered" evidence="2">
    <location>
        <begin position="172"/>
        <end position="192"/>
    </location>
</feature>
<dbReference type="Gene3D" id="1.20.1050.10">
    <property type="match status" value="1"/>
</dbReference>
<dbReference type="SUPFAM" id="SSF52833">
    <property type="entry name" value="Thioredoxin-like"/>
    <property type="match status" value="1"/>
</dbReference>
<dbReference type="Proteomes" id="UP001438707">
    <property type="component" value="Unassembled WGS sequence"/>
</dbReference>
<dbReference type="InterPro" id="IPR004045">
    <property type="entry name" value="Glutathione_S-Trfase_N"/>
</dbReference>
<name>A0AAW1RF13_9CHLO</name>
<dbReference type="InterPro" id="IPR010987">
    <property type="entry name" value="Glutathione-S-Trfase_C-like"/>
</dbReference>
<comment type="similarity">
    <text evidence="1">Belongs to the GST superfamily.</text>
</comment>
<dbReference type="PROSITE" id="PS50404">
    <property type="entry name" value="GST_NTER"/>
    <property type="match status" value="1"/>
</dbReference>
<dbReference type="PANTHER" id="PTHR44051">
    <property type="entry name" value="GLUTATHIONE S-TRANSFERASE-RELATED"/>
    <property type="match status" value="1"/>
</dbReference>
<sequence length="192" mass="21907">MAMLDEKHLDYESKQISFSDKGHKSEEILAINPRGQVPTFKDGNSVVNESLAALMYLEKRYPEHSLMPDRIAPKITQRLFEMGTMAGAIIGFMQARGDEKAMESKTEAFRKEMNYWEQYLSASKYIAGDEFSLADIALIPQCLFFERQGASFSDYPKLKAYLAENKERPSIQKNWPPHWKGTSGQDNLKGII</sequence>
<dbReference type="Gene3D" id="3.40.30.10">
    <property type="entry name" value="Glutaredoxin"/>
    <property type="match status" value="1"/>
</dbReference>
<feature type="domain" description="GST C-terminal" evidence="4">
    <location>
        <begin position="61"/>
        <end position="191"/>
    </location>
</feature>
<gene>
    <name evidence="5" type="ORF">WJX74_006526</name>
</gene>
<proteinExistence type="inferred from homology"/>
<protein>
    <recommendedName>
        <fullName evidence="7">Glutathione S-transferase</fullName>
    </recommendedName>
</protein>
<dbReference type="AlphaFoldDB" id="A0AAW1RF13"/>
<dbReference type="Pfam" id="PF00043">
    <property type="entry name" value="GST_C"/>
    <property type="match status" value="1"/>
</dbReference>
<dbReference type="SFLD" id="SFLDS00019">
    <property type="entry name" value="Glutathione_Transferase_(cytos"/>
    <property type="match status" value="1"/>
</dbReference>
<dbReference type="InterPro" id="IPR036249">
    <property type="entry name" value="Thioredoxin-like_sf"/>
</dbReference>
<dbReference type="PROSITE" id="PS50405">
    <property type="entry name" value="GST_CTER"/>
    <property type="match status" value="1"/>
</dbReference>
<dbReference type="InterPro" id="IPR040079">
    <property type="entry name" value="Glutathione_S-Trfase"/>
</dbReference>
<keyword evidence="6" id="KW-1185">Reference proteome</keyword>
<dbReference type="InterPro" id="IPR004046">
    <property type="entry name" value="GST_C"/>
</dbReference>
<dbReference type="SUPFAM" id="SSF47616">
    <property type="entry name" value="GST C-terminal domain-like"/>
    <property type="match status" value="1"/>
</dbReference>
<evidence type="ECO:0000259" key="4">
    <source>
        <dbReference type="PROSITE" id="PS50405"/>
    </source>
</evidence>
<evidence type="ECO:0000256" key="2">
    <source>
        <dbReference type="SAM" id="MobiDB-lite"/>
    </source>
</evidence>
<dbReference type="InterPro" id="IPR036282">
    <property type="entry name" value="Glutathione-S-Trfase_C_sf"/>
</dbReference>
<comment type="caution">
    <text evidence="5">The sequence shown here is derived from an EMBL/GenBank/DDBJ whole genome shotgun (WGS) entry which is preliminary data.</text>
</comment>
<organism evidence="5 6">
    <name type="scientific">Apatococcus lobatus</name>
    <dbReference type="NCBI Taxonomy" id="904363"/>
    <lineage>
        <taxon>Eukaryota</taxon>
        <taxon>Viridiplantae</taxon>
        <taxon>Chlorophyta</taxon>
        <taxon>core chlorophytes</taxon>
        <taxon>Trebouxiophyceae</taxon>
        <taxon>Chlorellales</taxon>
        <taxon>Chlorellaceae</taxon>
        <taxon>Apatococcus</taxon>
    </lineage>
</organism>
<evidence type="ECO:0000313" key="5">
    <source>
        <dbReference type="EMBL" id="KAK9832329.1"/>
    </source>
</evidence>
<accession>A0AAW1RF13</accession>
<evidence type="ECO:0000256" key="1">
    <source>
        <dbReference type="ARBA" id="ARBA00007409"/>
    </source>
</evidence>
<dbReference type="EMBL" id="JALJOS010000012">
    <property type="protein sequence ID" value="KAK9832329.1"/>
    <property type="molecule type" value="Genomic_DNA"/>
</dbReference>
<dbReference type="PANTHER" id="PTHR44051:SF8">
    <property type="entry name" value="GLUTATHIONE S-TRANSFERASE GSTA"/>
    <property type="match status" value="1"/>
</dbReference>
<evidence type="ECO:0000259" key="3">
    <source>
        <dbReference type="PROSITE" id="PS50404"/>
    </source>
</evidence>